<dbReference type="GO" id="GO:0034472">
    <property type="term" value="P:snRNA 3'-end processing"/>
    <property type="evidence" value="ECO:0007669"/>
    <property type="project" value="TreeGrafter"/>
</dbReference>
<feature type="region of interest" description="Disordered" evidence="2">
    <location>
        <begin position="257"/>
        <end position="282"/>
    </location>
</feature>
<feature type="compositionally biased region" description="Basic and acidic residues" evidence="2">
    <location>
        <begin position="258"/>
        <end position="282"/>
    </location>
</feature>
<dbReference type="Proteomes" id="UP000242381">
    <property type="component" value="Unassembled WGS sequence"/>
</dbReference>
<comment type="similarity">
    <text evidence="1">Belongs to the CAF1 family.</text>
</comment>
<dbReference type="Gene3D" id="3.30.420.10">
    <property type="entry name" value="Ribonuclease H-like superfamily/Ribonuclease H"/>
    <property type="match status" value="1"/>
</dbReference>
<protein>
    <submittedName>
        <fullName evidence="3">Ribonuclease CAF1</fullName>
    </submittedName>
</protein>
<dbReference type="InterPro" id="IPR012337">
    <property type="entry name" value="RNaseH-like_sf"/>
</dbReference>
<dbReference type="InterPro" id="IPR006941">
    <property type="entry name" value="RNase_CAF1"/>
</dbReference>
<name>A0A1X0RR21_RHIZD</name>
<organism evidence="3 4">
    <name type="scientific">Rhizopus microsporus</name>
    <dbReference type="NCBI Taxonomy" id="58291"/>
    <lineage>
        <taxon>Eukaryota</taxon>
        <taxon>Fungi</taxon>
        <taxon>Fungi incertae sedis</taxon>
        <taxon>Mucoromycota</taxon>
        <taxon>Mucoromycotina</taxon>
        <taxon>Mucoromycetes</taxon>
        <taxon>Mucorales</taxon>
        <taxon>Mucorineae</taxon>
        <taxon>Rhizopodaceae</taxon>
        <taxon>Rhizopus</taxon>
    </lineage>
</organism>
<dbReference type="PANTHER" id="PTHR15092">
    <property type="entry name" value="POLY A -SPECIFIC RIBONUCLEASE/TARGET OF EGR1, MEMBER 1"/>
    <property type="match status" value="1"/>
</dbReference>
<dbReference type="VEuPathDB" id="FungiDB:BCV72DRAFT_251750"/>
<evidence type="ECO:0000256" key="1">
    <source>
        <dbReference type="ARBA" id="ARBA00008372"/>
    </source>
</evidence>
<dbReference type="InterPro" id="IPR036397">
    <property type="entry name" value="RNaseH_sf"/>
</dbReference>
<proteinExistence type="inferred from homology"/>
<accession>A0A1X0RR21</accession>
<dbReference type="SUPFAM" id="SSF53098">
    <property type="entry name" value="Ribonuclease H-like"/>
    <property type="match status" value="1"/>
</dbReference>
<dbReference type="GO" id="GO:0000175">
    <property type="term" value="F:3'-5'-RNA exonuclease activity"/>
    <property type="evidence" value="ECO:0007669"/>
    <property type="project" value="TreeGrafter"/>
</dbReference>
<dbReference type="OMA" id="RCCMPPT"/>
<dbReference type="GO" id="GO:0015030">
    <property type="term" value="C:Cajal body"/>
    <property type="evidence" value="ECO:0007669"/>
    <property type="project" value="TreeGrafter"/>
</dbReference>
<gene>
    <name evidence="3" type="ORF">BCV71DRAFT_238369</name>
</gene>
<dbReference type="Pfam" id="PF04857">
    <property type="entry name" value="CAF1"/>
    <property type="match status" value="2"/>
</dbReference>
<dbReference type="PANTHER" id="PTHR15092:SF37">
    <property type="entry name" value="TARGET OF EGR1 PROTEIN 1"/>
    <property type="match status" value="1"/>
</dbReference>
<dbReference type="AlphaFoldDB" id="A0A1X0RR21"/>
<evidence type="ECO:0000313" key="4">
    <source>
        <dbReference type="Proteomes" id="UP000242381"/>
    </source>
</evidence>
<dbReference type="EMBL" id="KV921468">
    <property type="protein sequence ID" value="ORE14506.1"/>
    <property type="molecule type" value="Genomic_DNA"/>
</dbReference>
<dbReference type="GO" id="GO:0017069">
    <property type="term" value="F:snRNA binding"/>
    <property type="evidence" value="ECO:0007669"/>
    <property type="project" value="TreeGrafter"/>
</dbReference>
<sequence length="390" mass="45104">MTPKSAHVVSFNDVNRNNLVQMASHILDRVSQACFIAIDFEFSGLGEHHPKDMNHRYVAMKQTVEDHTIFSIGLSIVKKKEEEEKGHFYTCDNFNFLTLKQGKFTIDSNTGEFLVKHKFSFDRLFVDGIPFLPPSSKQQQQPSTLVDVWKGIMQLMARRDIPLVIHHGLFDLMYLYHSFIGPLPKTLSGFLKEISNHFPSGIYDTKFLVEQGDDHQASFLGYVFAKYDRLRQNRFEDKSTEAKPYFEIDVQAPIQLEQAKKSKKTEEEDGDDRPTKRQDVRKEPYCTQFAEHGYCKLGHDPHSKLHDIQIILDHQMGPSIYPQVYSSSLDKDEPKTETRLEGAHASHFDAYMTGFTFCYLSHTMDPTELKNYKNKIKIRGMHVPLTFPLK</sequence>
<reference evidence="3 4" key="1">
    <citation type="journal article" date="2016" name="Proc. Natl. Acad. Sci. U.S.A.">
        <title>Lipid metabolic changes in an early divergent fungus govern the establishment of a mutualistic symbiosis with endobacteria.</title>
        <authorList>
            <person name="Lastovetsky O.A."/>
            <person name="Gaspar M.L."/>
            <person name="Mondo S.J."/>
            <person name="LaButti K.M."/>
            <person name="Sandor L."/>
            <person name="Grigoriev I.V."/>
            <person name="Henry S.A."/>
            <person name="Pawlowska T.E."/>
        </authorList>
    </citation>
    <scope>NUCLEOTIDE SEQUENCE [LARGE SCALE GENOMIC DNA]</scope>
    <source>
        <strain evidence="3 4">ATCC 11559</strain>
    </source>
</reference>
<dbReference type="InterPro" id="IPR051181">
    <property type="entry name" value="CAF1_poly(A)_ribonucleases"/>
</dbReference>
<evidence type="ECO:0000313" key="3">
    <source>
        <dbReference type="EMBL" id="ORE14506.1"/>
    </source>
</evidence>
<evidence type="ECO:0000256" key="2">
    <source>
        <dbReference type="SAM" id="MobiDB-lite"/>
    </source>
</evidence>